<proteinExistence type="predicted"/>
<comment type="caution">
    <text evidence="1">The sequence shown here is derived from an EMBL/GenBank/DDBJ whole genome shotgun (WGS) entry which is preliminary data.</text>
</comment>
<evidence type="ECO:0000313" key="1">
    <source>
        <dbReference type="EMBL" id="GGU48340.1"/>
    </source>
</evidence>
<organism evidence="1 2">
    <name type="scientific">Streptomyces lavendofoliae</name>
    <dbReference type="NCBI Taxonomy" id="67314"/>
    <lineage>
        <taxon>Bacteria</taxon>
        <taxon>Bacillati</taxon>
        <taxon>Actinomycetota</taxon>
        <taxon>Actinomycetes</taxon>
        <taxon>Kitasatosporales</taxon>
        <taxon>Streptomycetaceae</taxon>
        <taxon>Streptomyces</taxon>
    </lineage>
</organism>
<accession>A0A918I114</accession>
<sequence>MESNGTTNHPADCDVSVQLSDCGRQDATAVFEALDRVFAGRDMPSPGPEQAHDREPTVWMATFDSSTRRENEPAPSQLGAEVTALLTGDQQAVAAVEKAIGELFEVRSATSVSGEHEREARLLLAPRQVTR</sequence>
<dbReference type="RefSeq" id="WP_189552347.1">
    <property type="nucleotide sequence ID" value="NZ_BMTP01000010.1"/>
</dbReference>
<reference evidence="1" key="2">
    <citation type="submission" date="2020-09" db="EMBL/GenBank/DDBJ databases">
        <authorList>
            <person name="Sun Q."/>
            <person name="Ohkuma M."/>
        </authorList>
    </citation>
    <scope>NUCLEOTIDE SEQUENCE</scope>
    <source>
        <strain evidence="1">JCM 4391</strain>
    </source>
</reference>
<evidence type="ECO:0000313" key="2">
    <source>
        <dbReference type="Proteomes" id="UP000636661"/>
    </source>
</evidence>
<protein>
    <submittedName>
        <fullName evidence="1">Uncharacterized protein</fullName>
    </submittedName>
</protein>
<keyword evidence="2" id="KW-1185">Reference proteome</keyword>
<dbReference type="EMBL" id="BMTP01000010">
    <property type="protein sequence ID" value="GGU48340.1"/>
    <property type="molecule type" value="Genomic_DNA"/>
</dbReference>
<name>A0A918I114_9ACTN</name>
<dbReference type="Proteomes" id="UP000636661">
    <property type="component" value="Unassembled WGS sequence"/>
</dbReference>
<reference evidence="1" key="1">
    <citation type="journal article" date="2014" name="Int. J. Syst. Evol. Microbiol.">
        <title>Complete genome sequence of Corynebacterium casei LMG S-19264T (=DSM 44701T), isolated from a smear-ripened cheese.</title>
        <authorList>
            <consortium name="US DOE Joint Genome Institute (JGI-PGF)"/>
            <person name="Walter F."/>
            <person name="Albersmeier A."/>
            <person name="Kalinowski J."/>
            <person name="Ruckert C."/>
        </authorList>
    </citation>
    <scope>NUCLEOTIDE SEQUENCE</scope>
    <source>
        <strain evidence="1">JCM 4391</strain>
    </source>
</reference>
<gene>
    <name evidence="1" type="ORF">GCM10010274_41290</name>
</gene>
<dbReference type="AlphaFoldDB" id="A0A918I114"/>